<keyword evidence="7" id="KW-1185">Reference proteome</keyword>
<accession>V7I356</accession>
<keyword evidence="2" id="KW-0067">ATP-binding</keyword>
<name>V7I356_9CLOT</name>
<dbReference type="AlphaFoldDB" id="V7I356"/>
<dbReference type="GO" id="GO:0016740">
    <property type="term" value="F:transferase activity"/>
    <property type="evidence" value="ECO:0007669"/>
    <property type="project" value="UniProtKB-ARBA"/>
</dbReference>
<dbReference type="eggNOG" id="COG0442">
    <property type="taxonomic scope" value="Bacteria"/>
</dbReference>
<organism evidence="6 7">
    <name type="scientific">Youngiibacter fragilis 232.1</name>
    <dbReference type="NCBI Taxonomy" id="994573"/>
    <lineage>
        <taxon>Bacteria</taxon>
        <taxon>Bacillati</taxon>
        <taxon>Bacillota</taxon>
        <taxon>Clostridia</taxon>
        <taxon>Eubacteriales</taxon>
        <taxon>Clostridiaceae</taxon>
        <taxon>Youngiibacter</taxon>
    </lineage>
</organism>
<dbReference type="InterPro" id="IPR045864">
    <property type="entry name" value="aa-tRNA-synth_II/BPL/LPL"/>
</dbReference>
<dbReference type="InterPro" id="IPR007214">
    <property type="entry name" value="YbaK/aa-tRNA-synth-assoc-dom"/>
</dbReference>
<feature type="domain" description="YbaK/aminoacyl-tRNA synthetase-associated" evidence="5">
    <location>
        <begin position="194"/>
        <end position="310"/>
    </location>
</feature>
<evidence type="ECO:0000313" key="6">
    <source>
        <dbReference type="EMBL" id="ETA79716.1"/>
    </source>
</evidence>
<dbReference type="Pfam" id="PF03129">
    <property type="entry name" value="HGTP_anticodon"/>
    <property type="match status" value="1"/>
</dbReference>
<feature type="domain" description="Anticodon-binding" evidence="4">
    <location>
        <begin position="392"/>
        <end position="480"/>
    </location>
</feature>
<dbReference type="OrthoDB" id="9809052at2"/>
<dbReference type="EMBL" id="AXUN02000199">
    <property type="protein sequence ID" value="ETA79716.1"/>
    <property type="molecule type" value="Genomic_DNA"/>
</dbReference>
<dbReference type="InterPro" id="IPR050062">
    <property type="entry name" value="Pro-tRNA_synthetase"/>
</dbReference>
<evidence type="ECO:0000256" key="2">
    <source>
        <dbReference type="ARBA" id="ARBA00022840"/>
    </source>
</evidence>
<dbReference type="PANTHER" id="PTHR42753:SF2">
    <property type="entry name" value="PROLINE--TRNA LIGASE"/>
    <property type="match status" value="1"/>
</dbReference>
<dbReference type="GO" id="GO:0004827">
    <property type="term" value="F:proline-tRNA ligase activity"/>
    <property type="evidence" value="ECO:0007669"/>
    <property type="project" value="TreeGrafter"/>
</dbReference>
<reference evidence="6 7" key="1">
    <citation type="journal article" date="2014" name="Genome Announc.">
        <title>Genome Sequence of Youngiibacter fragilis, the Type Strain of the Genus Youngiibacter.</title>
        <authorList>
            <person name="Wawrik C.B."/>
            <person name="Callaghan A.V."/>
            <person name="Stamps B.W."/>
            <person name="Wawrik B."/>
        </authorList>
    </citation>
    <scope>NUCLEOTIDE SEQUENCE [LARGE SCALE GENOMIC DNA]</scope>
    <source>
        <strain evidence="6 7">232.1</strain>
    </source>
</reference>
<proteinExistence type="predicted"/>
<dbReference type="SUPFAM" id="SSF55826">
    <property type="entry name" value="YbaK/ProRS associated domain"/>
    <property type="match status" value="1"/>
</dbReference>
<keyword evidence="3" id="KW-0436">Ligase</keyword>
<dbReference type="InterPro" id="IPR036621">
    <property type="entry name" value="Anticodon-bd_dom_sf"/>
</dbReference>
<evidence type="ECO:0000313" key="7">
    <source>
        <dbReference type="Proteomes" id="UP000017747"/>
    </source>
</evidence>
<dbReference type="GO" id="GO:0140096">
    <property type="term" value="F:catalytic activity, acting on a protein"/>
    <property type="evidence" value="ECO:0007669"/>
    <property type="project" value="UniProtKB-ARBA"/>
</dbReference>
<dbReference type="SUPFAM" id="SSF55681">
    <property type="entry name" value="Class II aaRS and biotin synthetases"/>
    <property type="match status" value="1"/>
</dbReference>
<dbReference type="RefSeq" id="WP_023383329.1">
    <property type="nucleotide sequence ID" value="NZ_AXUN02000199.1"/>
</dbReference>
<dbReference type="GO" id="GO:0005524">
    <property type="term" value="F:ATP binding"/>
    <property type="evidence" value="ECO:0007669"/>
    <property type="project" value="UniProtKB-KW"/>
</dbReference>
<evidence type="ECO:0000259" key="4">
    <source>
        <dbReference type="Pfam" id="PF03129"/>
    </source>
</evidence>
<evidence type="ECO:0000256" key="1">
    <source>
        <dbReference type="ARBA" id="ARBA00022490"/>
    </source>
</evidence>
<dbReference type="Gene3D" id="3.40.50.800">
    <property type="entry name" value="Anticodon-binding domain"/>
    <property type="match status" value="1"/>
</dbReference>
<dbReference type="InterPro" id="IPR004154">
    <property type="entry name" value="Anticodon-bd"/>
</dbReference>
<dbReference type="Proteomes" id="UP000017747">
    <property type="component" value="Unassembled WGS sequence"/>
</dbReference>
<dbReference type="GO" id="GO:0006433">
    <property type="term" value="P:prolyl-tRNA aminoacylation"/>
    <property type="evidence" value="ECO:0007669"/>
    <property type="project" value="TreeGrafter"/>
</dbReference>
<keyword evidence="1" id="KW-0963">Cytoplasm</keyword>
<evidence type="ECO:0000256" key="3">
    <source>
        <dbReference type="ARBA" id="ARBA00023146"/>
    </source>
</evidence>
<dbReference type="InterPro" id="IPR036754">
    <property type="entry name" value="YbaK/aa-tRNA-synt-asso_dom_sf"/>
</dbReference>
<dbReference type="Gene3D" id="3.90.960.10">
    <property type="entry name" value="YbaK/aminoacyl-tRNA synthetase-associated domain"/>
    <property type="match status" value="1"/>
</dbReference>
<sequence>MRIEELSARTSKEDGTYSGTEETLLYRGGFIRSCENGIIYTSLGTMLLERIKDIISGEIEKNGAKRISVPGCFGISGIRESMTDYLNSDVRSYRDLPSGIFSISDVHFGHRATDSMWSSPSYPVLAFAFADSSETTVFNAVDDCLGSLGLEGMRHEGVIAYENEGLRAELVCIESPKASMPYSGSAGRNETVKTPDVRTIANLKEFFACSGKEILKTVLLSYGDIHVAVVVPGDAEVDIEKVSSYLDITDSSLKPMPEADICRLTAAEPGFSGPVGLKDVRILVHQGVIRGKGYIAGANRTGYHLLNVVPGRDFTGEQGDFARSGKYVKGYVIGRVRVLRENMRTSGEDGRPYYSPVLFGYINLHRLILSLASESSDDKGVNLPDRVAPFEAAVIPSDARNEELVKKSIDLHDKLEAGHFRVLLDLRNQRLGSKLFDCDLMSVRHRVIVGDRLGEGFFEYKSRSGEITPVNFDELVEMLRL</sequence>
<keyword evidence="3" id="KW-0030">Aminoacyl-tRNA synthetase</keyword>
<protein>
    <submittedName>
        <fullName evidence="6">Uncharacterized protein</fullName>
    </submittedName>
</protein>
<comment type="caution">
    <text evidence="6">The sequence shown here is derived from an EMBL/GenBank/DDBJ whole genome shotgun (WGS) entry which is preliminary data.</text>
</comment>
<gene>
    <name evidence="6" type="ORF">T472_0215525</name>
</gene>
<dbReference type="Pfam" id="PF04073">
    <property type="entry name" value="tRNA_edit"/>
    <property type="match status" value="1"/>
</dbReference>
<evidence type="ECO:0000259" key="5">
    <source>
        <dbReference type="Pfam" id="PF04073"/>
    </source>
</evidence>
<dbReference type="GO" id="GO:0002161">
    <property type="term" value="F:aminoacyl-tRNA deacylase activity"/>
    <property type="evidence" value="ECO:0007669"/>
    <property type="project" value="InterPro"/>
</dbReference>
<keyword evidence="2" id="KW-0547">Nucleotide-binding</keyword>
<dbReference type="PANTHER" id="PTHR42753">
    <property type="entry name" value="MITOCHONDRIAL RIBOSOME PROTEIN L39/PROLYL-TRNA LIGASE FAMILY MEMBER"/>
    <property type="match status" value="1"/>
</dbReference>
<dbReference type="SUPFAM" id="SSF52954">
    <property type="entry name" value="Class II aaRS ABD-related"/>
    <property type="match status" value="1"/>
</dbReference>
<dbReference type="STRING" id="994573.T472_0215525"/>